<organism evidence="10 11">
    <name type="scientific">Neobacillus kokaensis</name>
    <dbReference type="NCBI Taxonomy" id="2759023"/>
    <lineage>
        <taxon>Bacteria</taxon>
        <taxon>Bacillati</taxon>
        <taxon>Bacillota</taxon>
        <taxon>Bacilli</taxon>
        <taxon>Bacillales</taxon>
        <taxon>Bacillaceae</taxon>
        <taxon>Neobacillus</taxon>
    </lineage>
</organism>
<dbReference type="Gene3D" id="3.30.300.210">
    <property type="entry name" value="Nutrient germinant receptor protein C, domain 3"/>
    <property type="match status" value="1"/>
</dbReference>
<dbReference type="InterPro" id="IPR008844">
    <property type="entry name" value="Spore_GerAC-like"/>
</dbReference>
<feature type="domain" description="Spore germination protein N-terminal" evidence="9">
    <location>
        <begin position="23"/>
        <end position="199"/>
    </location>
</feature>
<evidence type="ECO:0000259" key="9">
    <source>
        <dbReference type="Pfam" id="PF25198"/>
    </source>
</evidence>
<keyword evidence="11" id="KW-1185">Reference proteome</keyword>
<comment type="similarity">
    <text evidence="2">Belongs to the GerABKC lipoprotein family.</text>
</comment>
<gene>
    <name evidence="10" type="primary">gerKC_1</name>
    <name evidence="10" type="ORF">AM1BK_03880</name>
</gene>
<comment type="caution">
    <text evidence="10">The sequence shown here is derived from an EMBL/GenBank/DDBJ whole genome shotgun (WGS) entry which is preliminary data.</text>
</comment>
<reference evidence="10 11" key="1">
    <citation type="journal article" date="2022" name="Int. J. Syst. Evol. Microbiol.">
        <title>Neobacillus kokaensis sp. nov., isolated from soil.</title>
        <authorList>
            <person name="Yuki K."/>
            <person name="Matsubara H."/>
            <person name="Yamaguchi S."/>
        </authorList>
    </citation>
    <scope>NUCLEOTIDE SEQUENCE [LARGE SCALE GENOMIC DNA]</scope>
    <source>
        <strain evidence="10 11">LOB 377</strain>
    </source>
</reference>
<evidence type="ECO:0000256" key="2">
    <source>
        <dbReference type="ARBA" id="ARBA00007886"/>
    </source>
</evidence>
<keyword evidence="3" id="KW-0309">Germination</keyword>
<comment type="subcellular location">
    <subcellularLocation>
        <location evidence="1">Membrane</location>
        <topology evidence="1">Lipid-anchor</topology>
    </subcellularLocation>
</comment>
<dbReference type="InterPro" id="IPR038501">
    <property type="entry name" value="Spore_GerAC_C_sf"/>
</dbReference>
<evidence type="ECO:0000256" key="3">
    <source>
        <dbReference type="ARBA" id="ARBA00022544"/>
    </source>
</evidence>
<proteinExistence type="inferred from homology"/>
<feature type="domain" description="Spore germination GerAC-like C-terminal" evidence="8">
    <location>
        <begin position="228"/>
        <end position="392"/>
    </location>
</feature>
<dbReference type="PANTHER" id="PTHR35789:SF1">
    <property type="entry name" value="SPORE GERMINATION PROTEIN B3"/>
    <property type="match status" value="1"/>
</dbReference>
<evidence type="ECO:0000259" key="8">
    <source>
        <dbReference type="Pfam" id="PF05504"/>
    </source>
</evidence>
<dbReference type="PROSITE" id="PS51257">
    <property type="entry name" value="PROKAR_LIPOPROTEIN"/>
    <property type="match status" value="1"/>
</dbReference>
<dbReference type="EMBL" id="BNDS01000001">
    <property type="protein sequence ID" value="GHH96845.1"/>
    <property type="molecule type" value="Genomic_DNA"/>
</dbReference>
<dbReference type="InterPro" id="IPR057336">
    <property type="entry name" value="GerAC_N"/>
</dbReference>
<dbReference type="PANTHER" id="PTHR35789">
    <property type="entry name" value="SPORE GERMINATION PROTEIN B3"/>
    <property type="match status" value="1"/>
</dbReference>
<dbReference type="NCBIfam" id="TIGR02887">
    <property type="entry name" value="spore_ger_x_C"/>
    <property type="match status" value="1"/>
</dbReference>
<evidence type="ECO:0000313" key="11">
    <source>
        <dbReference type="Proteomes" id="UP000637074"/>
    </source>
</evidence>
<dbReference type="Pfam" id="PF25198">
    <property type="entry name" value="Spore_GerAC_N"/>
    <property type="match status" value="1"/>
</dbReference>
<keyword evidence="4" id="KW-0732">Signal</keyword>
<evidence type="ECO:0000256" key="6">
    <source>
        <dbReference type="ARBA" id="ARBA00023139"/>
    </source>
</evidence>
<keyword evidence="5" id="KW-0472">Membrane</keyword>
<accession>A0ABQ3MVZ4</accession>
<sequence>MNSFIRIFMLLIIVIPLLGGCWNQRELTDLAFVMALGIDKGTGNEKYDVTFQVVVPANVASSQNGGSGGQGPPVVVYKSSGNNLTEASRRATKKIPRELYYSHTSIVVIGEDLAREGILGVLDALDRDPEFRTTTVVIIAKDRKAEDLISVITNLDKLPMNRFIKTLEATEAMLGENIKVTIDDLLQGITSSGKEPVISGFIMEGSTEKGTSPQNINTTKPPAMITADGLAVIRKGKLAGWLDYNNARGAVWLMNKMQGTDIDFNWNGIKDAVSTTPFLSNTKVAVSIKNGKPFANINIETAFKLSEINTDFDNEDPKKIEVLENRVSAQIKSEVESAIKQVQEYKADIFGFGENIHRNHPKIWGEIKHDWGNQFANMDYQINVKSYYRESGLRGKPFWSDLKK</sequence>
<keyword evidence="6" id="KW-0564">Palmitate</keyword>
<evidence type="ECO:0000256" key="5">
    <source>
        <dbReference type="ARBA" id="ARBA00023136"/>
    </source>
</evidence>
<evidence type="ECO:0000256" key="4">
    <source>
        <dbReference type="ARBA" id="ARBA00022729"/>
    </source>
</evidence>
<dbReference type="RefSeq" id="WP_191269147.1">
    <property type="nucleotide sequence ID" value="NZ_BNDS01000001.1"/>
</dbReference>
<dbReference type="InterPro" id="IPR046953">
    <property type="entry name" value="Spore_GerAC-like_C"/>
</dbReference>
<protein>
    <submittedName>
        <fullName evidence="10">Spore germination protein KC</fullName>
    </submittedName>
</protein>
<evidence type="ECO:0000256" key="1">
    <source>
        <dbReference type="ARBA" id="ARBA00004635"/>
    </source>
</evidence>
<evidence type="ECO:0000313" key="10">
    <source>
        <dbReference type="EMBL" id="GHH96845.1"/>
    </source>
</evidence>
<dbReference type="Gene3D" id="6.20.190.10">
    <property type="entry name" value="Nutrient germinant receptor protein C, domain 1"/>
    <property type="match status" value="1"/>
</dbReference>
<keyword evidence="7" id="KW-0449">Lipoprotein</keyword>
<name>A0ABQ3MVZ4_9BACI</name>
<dbReference type="Pfam" id="PF05504">
    <property type="entry name" value="Spore_GerAC"/>
    <property type="match status" value="1"/>
</dbReference>
<dbReference type="Proteomes" id="UP000637074">
    <property type="component" value="Unassembled WGS sequence"/>
</dbReference>
<evidence type="ECO:0000256" key="7">
    <source>
        <dbReference type="ARBA" id="ARBA00023288"/>
    </source>
</evidence>